<name>A0A926HME2_9FIRM</name>
<gene>
    <name evidence="2" type="ORF">H8699_08395</name>
</gene>
<dbReference type="Proteomes" id="UP000654279">
    <property type="component" value="Unassembled WGS sequence"/>
</dbReference>
<dbReference type="InterPro" id="IPR013022">
    <property type="entry name" value="Xyl_isomerase-like_TIM-brl"/>
</dbReference>
<comment type="caution">
    <text evidence="2">The sequence shown here is derived from an EMBL/GenBank/DDBJ whole genome shotgun (WGS) entry which is preliminary data.</text>
</comment>
<dbReference type="RefSeq" id="WP_249285288.1">
    <property type="nucleotide sequence ID" value="NZ_JACRSO010000003.1"/>
</dbReference>
<feature type="domain" description="Xylose isomerase-like TIM barrel" evidence="1">
    <location>
        <begin position="29"/>
        <end position="245"/>
    </location>
</feature>
<dbReference type="PANTHER" id="PTHR12110:SF41">
    <property type="entry name" value="INOSOSE DEHYDRATASE"/>
    <property type="match status" value="1"/>
</dbReference>
<dbReference type="SUPFAM" id="SSF51658">
    <property type="entry name" value="Xylose isomerase-like"/>
    <property type="match status" value="1"/>
</dbReference>
<evidence type="ECO:0000313" key="3">
    <source>
        <dbReference type="Proteomes" id="UP000654279"/>
    </source>
</evidence>
<dbReference type="InterPro" id="IPR036237">
    <property type="entry name" value="Xyl_isomerase-like_sf"/>
</dbReference>
<accession>A0A926HME2</accession>
<keyword evidence="3" id="KW-1185">Reference proteome</keyword>
<dbReference type="InterPro" id="IPR050312">
    <property type="entry name" value="IolE/XylAMocC-like"/>
</dbReference>
<dbReference type="PANTHER" id="PTHR12110">
    <property type="entry name" value="HYDROXYPYRUVATE ISOMERASE"/>
    <property type="match status" value="1"/>
</dbReference>
<evidence type="ECO:0000313" key="2">
    <source>
        <dbReference type="EMBL" id="MBC8529444.1"/>
    </source>
</evidence>
<reference evidence="2" key="1">
    <citation type="submission" date="2020-08" db="EMBL/GenBank/DDBJ databases">
        <title>Genome public.</title>
        <authorList>
            <person name="Liu C."/>
            <person name="Sun Q."/>
        </authorList>
    </citation>
    <scope>NUCLEOTIDE SEQUENCE</scope>
    <source>
        <strain evidence="2">NSJ-44</strain>
    </source>
</reference>
<dbReference type="AlphaFoldDB" id="A0A926HME2"/>
<dbReference type="EMBL" id="JACRSO010000003">
    <property type="protein sequence ID" value="MBC8529444.1"/>
    <property type="molecule type" value="Genomic_DNA"/>
</dbReference>
<evidence type="ECO:0000259" key="1">
    <source>
        <dbReference type="Pfam" id="PF01261"/>
    </source>
</evidence>
<dbReference type="GO" id="GO:0016853">
    <property type="term" value="F:isomerase activity"/>
    <property type="evidence" value="ECO:0007669"/>
    <property type="project" value="UniProtKB-KW"/>
</dbReference>
<sequence>MASQIGVCSYTVRDFMTNKTSFRDCLKRLQELGFEVWQGGKAACCDSIPEMVDLLAEYGFKNITGSAGYDDLMSNLDKVISDAKAFGVQHINTPTLPLKNRVSAQGYEAYAKEMNEVGKKLRDNGLKLIYHNHAMEFANFPGGKNGMQILLDNTDPENFGFIMDTHWASAAGADPAEWVLKLEGRMDIIHFKDYAIDPNPEPQHIQDIGGVYKIFAEIGYGNINWKPIVENCRKIGVQYFVIEQDYWRGCPIEALAKSKKYMNDVLDIH</sequence>
<proteinExistence type="predicted"/>
<dbReference type="Pfam" id="PF01261">
    <property type="entry name" value="AP_endonuc_2"/>
    <property type="match status" value="1"/>
</dbReference>
<protein>
    <submittedName>
        <fullName evidence="2">Sugar phosphate isomerase/epimerase</fullName>
    </submittedName>
</protein>
<organism evidence="2 3">
    <name type="scientific">Luoshenia tenuis</name>
    <dbReference type="NCBI Taxonomy" id="2763654"/>
    <lineage>
        <taxon>Bacteria</taxon>
        <taxon>Bacillati</taxon>
        <taxon>Bacillota</taxon>
        <taxon>Clostridia</taxon>
        <taxon>Christensenellales</taxon>
        <taxon>Christensenellaceae</taxon>
        <taxon>Luoshenia</taxon>
    </lineage>
</organism>
<dbReference type="Gene3D" id="3.20.20.150">
    <property type="entry name" value="Divalent-metal-dependent TIM barrel enzymes"/>
    <property type="match status" value="1"/>
</dbReference>
<keyword evidence="2" id="KW-0413">Isomerase</keyword>